<dbReference type="PROSITE" id="PS01231">
    <property type="entry name" value="TRMA_2"/>
    <property type="match status" value="1"/>
</dbReference>
<dbReference type="InterPro" id="IPR012340">
    <property type="entry name" value="NA-bd_OB-fold"/>
</dbReference>
<name>A0ABN2MF97_9ACTN</name>
<evidence type="ECO:0000256" key="1">
    <source>
        <dbReference type="ARBA" id="ARBA00022603"/>
    </source>
</evidence>
<dbReference type="PROSITE" id="PS51687">
    <property type="entry name" value="SAM_MT_RNA_M5U"/>
    <property type="match status" value="1"/>
</dbReference>
<feature type="binding site" evidence="4">
    <location>
        <position position="322"/>
    </location>
    <ligand>
        <name>S-adenosyl-L-methionine</name>
        <dbReference type="ChEBI" id="CHEBI:59789"/>
    </ligand>
</feature>
<proteinExistence type="inferred from homology"/>
<dbReference type="InterPro" id="IPR029063">
    <property type="entry name" value="SAM-dependent_MTases_sf"/>
</dbReference>
<dbReference type="PROSITE" id="PS50926">
    <property type="entry name" value="TRAM"/>
    <property type="match status" value="1"/>
</dbReference>
<dbReference type="EMBL" id="BAAALT010000172">
    <property type="protein sequence ID" value="GAA1820237.1"/>
    <property type="molecule type" value="Genomic_DNA"/>
</dbReference>
<gene>
    <name evidence="7" type="ORF">GCM10009682_45710</name>
</gene>
<accession>A0ABN2MF97</accession>
<keyword evidence="8" id="KW-1185">Reference proteome</keyword>
<evidence type="ECO:0000313" key="7">
    <source>
        <dbReference type="EMBL" id="GAA1820237.1"/>
    </source>
</evidence>
<feature type="active site" description="Nucleophile" evidence="4">
    <location>
        <position position="393"/>
    </location>
</feature>
<feature type="region of interest" description="Disordered" evidence="5">
    <location>
        <begin position="138"/>
        <end position="161"/>
    </location>
</feature>
<evidence type="ECO:0000259" key="6">
    <source>
        <dbReference type="PROSITE" id="PS50926"/>
    </source>
</evidence>
<evidence type="ECO:0000256" key="3">
    <source>
        <dbReference type="ARBA" id="ARBA00022691"/>
    </source>
</evidence>
<dbReference type="InterPro" id="IPR010280">
    <property type="entry name" value="U5_MeTrfase_fam"/>
</dbReference>
<dbReference type="InterPro" id="IPR030391">
    <property type="entry name" value="MeTrfase_TrmA_CS"/>
</dbReference>
<evidence type="ECO:0000313" key="8">
    <source>
        <dbReference type="Proteomes" id="UP001500218"/>
    </source>
</evidence>
<dbReference type="PANTHER" id="PTHR11061">
    <property type="entry name" value="RNA M5U METHYLTRANSFERASE"/>
    <property type="match status" value="1"/>
</dbReference>
<keyword evidence="3 4" id="KW-0949">S-adenosyl-L-methionine</keyword>
<dbReference type="SUPFAM" id="SSF50249">
    <property type="entry name" value="Nucleic acid-binding proteins"/>
    <property type="match status" value="1"/>
</dbReference>
<dbReference type="Pfam" id="PF05958">
    <property type="entry name" value="tRNA_U5-meth_tr"/>
    <property type="match status" value="1"/>
</dbReference>
<dbReference type="Proteomes" id="UP001500218">
    <property type="component" value="Unassembled WGS sequence"/>
</dbReference>
<feature type="binding site" evidence="4">
    <location>
        <position position="269"/>
    </location>
    <ligand>
        <name>S-adenosyl-L-methionine</name>
        <dbReference type="ChEBI" id="CHEBI:59789"/>
    </ligand>
</feature>
<comment type="caution">
    <text evidence="7">The sequence shown here is derived from an EMBL/GenBank/DDBJ whole genome shotgun (WGS) entry which is preliminary data.</text>
</comment>
<reference evidence="7 8" key="1">
    <citation type="journal article" date="2019" name="Int. J. Syst. Evol. Microbiol.">
        <title>The Global Catalogue of Microorganisms (GCM) 10K type strain sequencing project: providing services to taxonomists for standard genome sequencing and annotation.</title>
        <authorList>
            <consortium name="The Broad Institute Genomics Platform"/>
            <consortium name="The Broad Institute Genome Sequencing Center for Infectious Disease"/>
            <person name="Wu L."/>
            <person name="Ma J."/>
        </authorList>
    </citation>
    <scope>NUCLEOTIDE SEQUENCE [LARGE SCALE GENOMIC DNA]</scope>
    <source>
        <strain evidence="7 8">JCM 13250</strain>
    </source>
</reference>
<evidence type="ECO:0000256" key="2">
    <source>
        <dbReference type="ARBA" id="ARBA00022679"/>
    </source>
</evidence>
<dbReference type="Pfam" id="PF01938">
    <property type="entry name" value="TRAM"/>
    <property type="match status" value="1"/>
</dbReference>
<evidence type="ECO:0000256" key="4">
    <source>
        <dbReference type="PROSITE-ProRule" id="PRU01024"/>
    </source>
</evidence>
<keyword evidence="2 4" id="KW-0808">Transferase</keyword>
<dbReference type="SUPFAM" id="SSF53335">
    <property type="entry name" value="S-adenosyl-L-methionine-dependent methyltransferases"/>
    <property type="match status" value="1"/>
</dbReference>
<keyword evidence="1 4" id="KW-0489">Methyltransferase</keyword>
<feature type="domain" description="TRAM" evidence="6">
    <location>
        <begin position="14"/>
        <end position="72"/>
    </location>
</feature>
<dbReference type="RefSeq" id="WP_425560501.1">
    <property type="nucleotide sequence ID" value="NZ_BAAALT010000172.1"/>
</dbReference>
<comment type="similarity">
    <text evidence="4">Belongs to the class I-like SAM-binding methyltransferase superfamily. RNA M5U methyltransferase family.</text>
</comment>
<feature type="binding site" evidence="4">
    <location>
        <position position="298"/>
    </location>
    <ligand>
        <name>S-adenosyl-L-methionine</name>
        <dbReference type="ChEBI" id="CHEBI:59789"/>
    </ligand>
</feature>
<dbReference type="Gene3D" id="3.40.50.150">
    <property type="entry name" value="Vaccinia Virus protein VP39"/>
    <property type="match status" value="1"/>
</dbReference>
<dbReference type="Gene3D" id="2.40.50.140">
    <property type="entry name" value="Nucleic acid-binding proteins"/>
    <property type="match status" value="1"/>
</dbReference>
<feature type="binding site" evidence="4">
    <location>
        <position position="366"/>
    </location>
    <ligand>
        <name>S-adenosyl-L-methionine</name>
        <dbReference type="ChEBI" id="CHEBI:59789"/>
    </ligand>
</feature>
<sequence length="437" mass="46510">MSSSAEPDLLVMEDELVGTELECEVGPVAHGGHCVARVDGRVVFVRHALPGERVRAVVTEVRRGYLRADAVTVLTASPDRVTPPCPYAGPGRCGGCDFQHATLAAQRSLKTAVVREQLQRLGGLTADQVDALGVEVVPVDPSSGGPASGGPASGGPAPEGLGWRTRVQYTVDAVGRAGFTLHRSHEVIPVDRCLIAAPAVQAAEVEGSPVTSHRWPDTDRVEVVVSNRESPVSIVRETGRERHLVAGPATVRESVAGREWTLGAGAFWQVHPAAAATFAATVVELLDPREGERAWDLYGGAGLFAAALAPRLGVTGRLTVVESDARAVAVGRQALDDLWTVRFVHAPVERALRDRRWTSVDLVVLDPPRAGAGRQVVDAIVARSPRAVAYVACDPAALARDVRTFIDHGWHLTALRAFDAFPQTHHMECVALLTPSR</sequence>
<protein>
    <submittedName>
        <fullName evidence="7">TRAM domain-containing protein</fullName>
    </submittedName>
</protein>
<evidence type="ECO:0000256" key="5">
    <source>
        <dbReference type="SAM" id="MobiDB-lite"/>
    </source>
</evidence>
<dbReference type="PANTHER" id="PTHR11061:SF30">
    <property type="entry name" value="TRNA (URACIL(54)-C(5))-METHYLTRANSFERASE"/>
    <property type="match status" value="1"/>
</dbReference>
<dbReference type="InterPro" id="IPR002792">
    <property type="entry name" value="TRAM_dom"/>
</dbReference>
<organism evidence="7 8">
    <name type="scientific">Luedemannella flava</name>
    <dbReference type="NCBI Taxonomy" id="349316"/>
    <lineage>
        <taxon>Bacteria</taxon>
        <taxon>Bacillati</taxon>
        <taxon>Actinomycetota</taxon>
        <taxon>Actinomycetes</taxon>
        <taxon>Micromonosporales</taxon>
        <taxon>Micromonosporaceae</taxon>
        <taxon>Luedemannella</taxon>
    </lineage>
</organism>